<accession>A0AAV6U6H0</accession>
<dbReference type="EMBL" id="JAFNEN010000641">
    <property type="protein sequence ID" value="KAG8179266.1"/>
    <property type="molecule type" value="Genomic_DNA"/>
</dbReference>
<proteinExistence type="predicted"/>
<dbReference type="AlphaFoldDB" id="A0AAV6U6H0"/>
<reference evidence="1 2" key="1">
    <citation type="journal article" date="2022" name="Nat. Ecol. Evol.">
        <title>A masculinizing supergene underlies an exaggerated male reproductive morph in a spider.</title>
        <authorList>
            <person name="Hendrickx F."/>
            <person name="De Corte Z."/>
            <person name="Sonet G."/>
            <person name="Van Belleghem S.M."/>
            <person name="Kostlbacher S."/>
            <person name="Vangestel C."/>
        </authorList>
    </citation>
    <scope>NUCLEOTIDE SEQUENCE [LARGE SCALE GENOMIC DNA]</scope>
    <source>
        <strain evidence="1">W744_W776</strain>
    </source>
</reference>
<protein>
    <submittedName>
        <fullName evidence="1">Uncharacterized protein</fullName>
    </submittedName>
</protein>
<organism evidence="1 2">
    <name type="scientific">Oedothorax gibbosus</name>
    <dbReference type="NCBI Taxonomy" id="931172"/>
    <lineage>
        <taxon>Eukaryota</taxon>
        <taxon>Metazoa</taxon>
        <taxon>Ecdysozoa</taxon>
        <taxon>Arthropoda</taxon>
        <taxon>Chelicerata</taxon>
        <taxon>Arachnida</taxon>
        <taxon>Araneae</taxon>
        <taxon>Araneomorphae</taxon>
        <taxon>Entelegynae</taxon>
        <taxon>Araneoidea</taxon>
        <taxon>Linyphiidae</taxon>
        <taxon>Erigoninae</taxon>
        <taxon>Oedothorax</taxon>
    </lineage>
</organism>
<comment type="caution">
    <text evidence="1">The sequence shown here is derived from an EMBL/GenBank/DDBJ whole genome shotgun (WGS) entry which is preliminary data.</text>
</comment>
<name>A0AAV6U6H0_9ARAC</name>
<evidence type="ECO:0000313" key="2">
    <source>
        <dbReference type="Proteomes" id="UP000827092"/>
    </source>
</evidence>
<keyword evidence="2" id="KW-1185">Reference proteome</keyword>
<dbReference type="Proteomes" id="UP000827092">
    <property type="component" value="Unassembled WGS sequence"/>
</dbReference>
<sequence length="155" mass="17993">MVFTNAKSWIKNNILCCFGQDDESELEFQEICDFQEYIAGIEAYTDGKALHDDLITQPIEPLQVEKLADAKDFKEKVMDFLLRNDFENADPQYFIEDLGLAPIQWVITVPRKSETDNPAKVDTIAKYLEEYCRHIGFYDCKSNCSESTYKTCKEF</sequence>
<evidence type="ECO:0000313" key="1">
    <source>
        <dbReference type="EMBL" id="KAG8179266.1"/>
    </source>
</evidence>
<gene>
    <name evidence="1" type="ORF">JTE90_006164</name>
</gene>